<dbReference type="EMBL" id="NIZV01000195">
    <property type="protein sequence ID" value="RSM01176.1"/>
    <property type="molecule type" value="Genomic_DNA"/>
</dbReference>
<reference evidence="1 2" key="1">
    <citation type="submission" date="2017-06" db="EMBL/GenBank/DDBJ databases">
        <title>Cmopartive genomic analysis of Ambrosia Fusariam Clade fungi.</title>
        <authorList>
            <person name="Stajich J.E."/>
            <person name="Carrillo J."/>
            <person name="Kijimoto T."/>
            <person name="Eskalen A."/>
            <person name="O'Donnell K."/>
            <person name="Kasson M."/>
        </authorList>
    </citation>
    <scope>NUCLEOTIDE SEQUENCE [LARGE SCALE GENOMIC DNA]</scope>
    <source>
        <strain evidence="1 2">NRRL 20438</strain>
    </source>
</reference>
<dbReference type="AlphaFoldDB" id="A0A428TGJ2"/>
<evidence type="ECO:0000313" key="2">
    <source>
        <dbReference type="Proteomes" id="UP000288429"/>
    </source>
</evidence>
<keyword evidence="2" id="KW-1185">Reference proteome</keyword>
<proteinExistence type="predicted"/>
<comment type="caution">
    <text evidence="1">The sequence shown here is derived from an EMBL/GenBank/DDBJ whole genome shotgun (WGS) entry which is preliminary data.</text>
</comment>
<organism evidence="1 2">
    <name type="scientific">Fusarium ambrosium</name>
    <dbReference type="NCBI Taxonomy" id="131363"/>
    <lineage>
        <taxon>Eukaryota</taxon>
        <taxon>Fungi</taxon>
        <taxon>Dikarya</taxon>
        <taxon>Ascomycota</taxon>
        <taxon>Pezizomycotina</taxon>
        <taxon>Sordariomycetes</taxon>
        <taxon>Hypocreomycetidae</taxon>
        <taxon>Hypocreales</taxon>
        <taxon>Nectriaceae</taxon>
        <taxon>Fusarium</taxon>
        <taxon>Fusarium solani species complex</taxon>
    </lineage>
</organism>
<sequence length="123" mass="13079">MPCKNPVLTSHDALSSCGLVLCTAPHSKFQIDPMNVAATPSRRQTQAVASVVAVVVDAVAPPLASMCLNGMYQARVSRRCVLVDGPKPGGSWLVCPVAKEPVRALRAEPHEPLKNREAGARKQ</sequence>
<protein>
    <submittedName>
        <fullName evidence="1">Uncharacterized protein</fullName>
    </submittedName>
</protein>
<name>A0A428TGJ2_9HYPO</name>
<accession>A0A428TGJ2</accession>
<evidence type="ECO:0000313" key="1">
    <source>
        <dbReference type="EMBL" id="RSM01176.1"/>
    </source>
</evidence>
<gene>
    <name evidence="1" type="ORF">CDV31_011485</name>
</gene>
<dbReference type="Proteomes" id="UP000288429">
    <property type="component" value="Unassembled WGS sequence"/>
</dbReference>